<dbReference type="SUPFAM" id="SSF52540">
    <property type="entry name" value="P-loop containing nucleoside triphosphate hydrolases"/>
    <property type="match status" value="1"/>
</dbReference>
<feature type="region of interest" description="Disordered" evidence="3">
    <location>
        <begin position="1"/>
        <end position="31"/>
    </location>
</feature>
<dbReference type="RefSeq" id="WP_392884142.1">
    <property type="nucleotide sequence ID" value="NZ_JBICZW010000020.1"/>
</dbReference>
<keyword evidence="6" id="KW-1185">Reference proteome</keyword>
<dbReference type="Proteomes" id="UP001604282">
    <property type="component" value="Unassembled WGS sequence"/>
</dbReference>
<reference evidence="5 6" key="1">
    <citation type="submission" date="2024-10" db="EMBL/GenBank/DDBJ databases">
        <title>The Natural Products Discovery Center: Release of the First 8490 Sequenced Strains for Exploring Actinobacteria Biosynthetic Diversity.</title>
        <authorList>
            <person name="Kalkreuter E."/>
            <person name="Kautsar S.A."/>
            <person name="Yang D."/>
            <person name="Bader C.D."/>
            <person name="Teijaro C.N."/>
            <person name="Fluegel L."/>
            <person name="Davis C.M."/>
            <person name="Simpson J.R."/>
            <person name="Lauterbach L."/>
            <person name="Steele A.D."/>
            <person name="Gui C."/>
            <person name="Meng S."/>
            <person name="Li G."/>
            <person name="Viehrig K."/>
            <person name="Ye F."/>
            <person name="Su P."/>
            <person name="Kiefer A.F."/>
            <person name="Nichols A."/>
            <person name="Cepeda A.J."/>
            <person name="Yan W."/>
            <person name="Fan B."/>
            <person name="Jiang Y."/>
            <person name="Adhikari A."/>
            <person name="Zheng C.-J."/>
            <person name="Schuster L."/>
            <person name="Cowan T.M."/>
            <person name="Smanski M.J."/>
            <person name="Chevrette M.G."/>
            <person name="De Carvalho L.P.S."/>
            <person name="Shen B."/>
        </authorList>
    </citation>
    <scope>NUCLEOTIDE SEQUENCE [LARGE SCALE GENOMIC DNA]</scope>
    <source>
        <strain evidence="5 6">NPDC048229</strain>
    </source>
</reference>
<keyword evidence="1" id="KW-0235">DNA replication</keyword>
<dbReference type="Gene3D" id="1.10.860.10">
    <property type="entry name" value="DNAb Helicase, Chain A"/>
    <property type="match status" value="1"/>
</dbReference>
<feature type="compositionally biased region" description="Gly residues" evidence="3">
    <location>
        <begin position="489"/>
        <end position="498"/>
    </location>
</feature>
<dbReference type="Pfam" id="PF13481">
    <property type="entry name" value="AAA_25"/>
    <property type="match status" value="1"/>
</dbReference>
<protein>
    <submittedName>
        <fullName evidence="5">DnaB-like helicase N-terminal domain-containing protein</fullName>
    </submittedName>
</protein>
<dbReference type="PANTHER" id="PTHR30153:SF2">
    <property type="entry name" value="REPLICATIVE DNA HELICASE"/>
    <property type="match status" value="1"/>
</dbReference>
<sequence>MPQGTTPQWQAPFTHSHPSPQDAIGVTATPPHDAEAEKAVLGACMFQGAVIDEVRQVLEPGDFFRPAHTTIWHALLELRRQEAPTDAIALSHQLKSTGDLTRVGGPQYLHSLATSAAVGSGASYYADIVRSHADLRVLQATAVRVLQGATAPGADPAEVRSLLAASLSEAADRARRSSDGRLQRYAVDGWSFVTDTPATTEPVWGTPGKAAWASGESLMLVGPPGVGKSTIAQQIVLARLGLLSQVLDMPVREGEKVLYIAADRPSQLARAFTRVVHQADRDILRRRLVFWSGPLPASLNTEPQLLAELAAEHGADTVVIDSLKDVVGKLTDDEAGLAYNNARQQLLRNGVELLELHHQRKQGPDASRTQRPVLDQVYGSAWFTAGAGSVLFLSGAAGDPVVHLHHLKTIDDEIGPLPVIHDHPRGTSRVDTSLDPLTLLRQAGANGLTARQLATQITGEEKPIAADIARARRRLENLTKSGHATQETGAGGGTGGGQATRWKAVTRHMTAVS</sequence>
<dbReference type="SUPFAM" id="SSF48024">
    <property type="entry name" value="N-terminal domain of DnaB helicase"/>
    <property type="match status" value="1"/>
</dbReference>
<dbReference type="InterPro" id="IPR036185">
    <property type="entry name" value="DNA_heli_DnaB-like_N_sf"/>
</dbReference>
<comment type="caution">
    <text evidence="5">The sequence shown here is derived from an EMBL/GenBank/DDBJ whole genome shotgun (WGS) entry which is preliminary data.</text>
</comment>
<feature type="region of interest" description="Disordered" evidence="3">
    <location>
        <begin position="478"/>
        <end position="499"/>
    </location>
</feature>
<evidence type="ECO:0000256" key="3">
    <source>
        <dbReference type="SAM" id="MobiDB-lite"/>
    </source>
</evidence>
<evidence type="ECO:0000259" key="4">
    <source>
        <dbReference type="Pfam" id="PF00772"/>
    </source>
</evidence>
<feature type="compositionally biased region" description="Polar residues" evidence="3">
    <location>
        <begin position="1"/>
        <end position="19"/>
    </location>
</feature>
<evidence type="ECO:0000256" key="2">
    <source>
        <dbReference type="ARBA" id="ARBA00023125"/>
    </source>
</evidence>
<dbReference type="InterPro" id="IPR016136">
    <property type="entry name" value="DNA_helicase_N/primase_C"/>
</dbReference>
<evidence type="ECO:0000313" key="5">
    <source>
        <dbReference type="EMBL" id="MFG3192459.1"/>
    </source>
</evidence>
<dbReference type="InterPro" id="IPR007693">
    <property type="entry name" value="DNA_helicase_DnaB-like_N"/>
</dbReference>
<feature type="domain" description="DNA helicase DnaB-like N-terminal" evidence="4">
    <location>
        <begin position="30"/>
        <end position="130"/>
    </location>
</feature>
<organism evidence="5 6">
    <name type="scientific">Streptomyces omiyaensis</name>
    <dbReference type="NCBI Taxonomy" id="68247"/>
    <lineage>
        <taxon>Bacteria</taxon>
        <taxon>Bacillati</taxon>
        <taxon>Actinomycetota</taxon>
        <taxon>Actinomycetes</taxon>
        <taxon>Kitasatosporales</taxon>
        <taxon>Streptomycetaceae</taxon>
        <taxon>Streptomyces</taxon>
    </lineage>
</organism>
<dbReference type="PANTHER" id="PTHR30153">
    <property type="entry name" value="REPLICATIVE DNA HELICASE DNAB"/>
    <property type="match status" value="1"/>
</dbReference>
<evidence type="ECO:0000313" key="6">
    <source>
        <dbReference type="Proteomes" id="UP001604282"/>
    </source>
</evidence>
<keyword evidence="2" id="KW-0238">DNA-binding</keyword>
<dbReference type="EMBL" id="JBICZW010000020">
    <property type="protein sequence ID" value="MFG3192459.1"/>
    <property type="molecule type" value="Genomic_DNA"/>
</dbReference>
<proteinExistence type="predicted"/>
<accession>A0ABW7C1R7</accession>
<dbReference type="Pfam" id="PF00772">
    <property type="entry name" value="DnaB"/>
    <property type="match status" value="1"/>
</dbReference>
<gene>
    <name evidence="5" type="ORF">ACGFYS_26360</name>
</gene>
<dbReference type="Gene3D" id="3.40.50.300">
    <property type="entry name" value="P-loop containing nucleotide triphosphate hydrolases"/>
    <property type="match status" value="1"/>
</dbReference>
<dbReference type="InterPro" id="IPR027417">
    <property type="entry name" value="P-loop_NTPase"/>
</dbReference>
<name>A0ABW7C1R7_9ACTN</name>
<evidence type="ECO:0000256" key="1">
    <source>
        <dbReference type="ARBA" id="ARBA00022705"/>
    </source>
</evidence>